<dbReference type="Proteomes" id="UP000887580">
    <property type="component" value="Unplaced"/>
</dbReference>
<evidence type="ECO:0000313" key="1">
    <source>
        <dbReference type="Proteomes" id="UP000887580"/>
    </source>
</evidence>
<name>A0AC35FDD9_9BILA</name>
<dbReference type="WBParaSite" id="PS1159_v2.g16291.t1">
    <property type="protein sequence ID" value="PS1159_v2.g16291.t1"/>
    <property type="gene ID" value="PS1159_v2.g16291"/>
</dbReference>
<protein>
    <submittedName>
        <fullName evidence="2">EF-hand domain-containing protein</fullName>
    </submittedName>
</protein>
<evidence type="ECO:0000313" key="2">
    <source>
        <dbReference type="WBParaSite" id="PS1159_v2.g16291.t1"/>
    </source>
</evidence>
<accession>A0AC35FDD9</accession>
<sequence length="1977" mass="223351">MTEPYFMGIFCLECLLKVIAFGFVLHKGSYLRSGWNIMDFIVVVSGVVTMLPFDFAPTSAANSGNTVDLRTLRAVRVLRPLKLVSGIPSLQVVLKSILCAMAPLLQIGLLVLFAIVIFAIIGLEFYSGIFHSACYNAEGEIVNLSERPFPCSNKSSATGAYNCDVPGTVCLNQWIGPNFGITSFDNIAFAMITVFQCITMEGWTSVMFYTNDSLGSTYNWAYFIPLIVLGSFFMLNLVLGVLSGEFAKERERVENRREFLKLRRQQQIERELNGYLEWILSAEEVILKEDRTTEEEKAAIMEARRRAATKKLKTASKQQSTETEEDFEEEDDDEDEEEAEAYVEEGGNKRTKRTFYESLCKKIRHLRIHLRIMVKSQIFYWLVITLVFLNTACVASEHYGQPDWFTHFLKIAEYAFLGIFICEMLVKVFAMGYRTYFASKFNRFDCIVIVGSAIEVVWGAVRGGSFGISVLRALRLLRIFKLTSYWVSLRNLVRSLMNSMRSILSLLFLLFLFILIFALLGMQLFGGKFNFPNSHPYTHFDTFPVALITVFQILTGEDWNEVMYVAIEAQGGVYGGGMVYCVYFIVLVLFGNYTLLNVFLAIAVDNLANAQELTAAEEADEKANEISDDTDSLEDQYGQDGELAIDVEGRLADDMPDFDEDEMEDEESPFGGPKPMVPFSSMFIFSPTNPIRVFVHGIVSTKYFEMIVMAVICMSSISLAAEDPVNEDNPRNKVLQYMDYCFTGVFACEMFLKLVDQGILLHRGSYCRDFWNVLDGVVVVSAGKNLSTIKSLRVLRVLRPLKTIKRIPKLKAVFDCVVNSLKNVFNILIVYFLFQFIFAVIAVQLFKGTFFYCTDKTKRYANECHGQYFVYDKQNEPPRVEWREWRLRPFNYDNTINAMLTLFVVTTGEGWPGIRQNSMDTTDVDQGPSPFFRVEVALFYVMFFIVFPFFFVNIFVALIIITFQEQGEAELSEGDLDKNQKQCIDFALNARPRSLFMPEHKNSIKYKIWQLVTSTIFEYFIMAMICMNTIILMMKFHGNSESYEKVLRIFNTVLTAVFTVESILKICAFGVRNYFRDGWNRFDFITVVGSITDALVTEFGGHFVSLGFLRLFRAARLIRLLQQGYTIRILLWTFVQSFKALPYVCLLIGMLFFIYAIVGMQVFGNIQLDPTTELNRHNNFQSFFNALILLFRCATGEAWQDIMMACTSGRACAKMSTAMLSGDKSQTCGTNMSYAYFTSFVFLSSFLMLNLFVAVIMDNFDYLTRDSSILGPHHLDEFIRVWAIYDPSATGRIHYTDMYEMLREIAPPVGFGKKCPYRLAYKHLIRMNMPVAADGTVHFTTTLFALIRESLSIKMRPVEEMDEADEELRQTLRKIWPLKAKKNTIDLVVPPNMELQFQKLTVGKIYAGLLILENYRAKKSGTELELSKRFRAAQHLMKNRRSLGAIRTEMTNLIGGGGGFFGLRNLVQAAKSAAGAGHLSVPANESATSPLQPNGGPLLSSGLTPTTEDGGIFPMMLQDQQYLQQQQSIVRAPSPSSRPYSLDKTSNRRLSGMFSRMRRRESRPEHPTTQHHRLPQSPYNSSSTTHQQHYRTPPHQQQNQQQQRPNIRRNYRDEDSVALFDETQQLLRGHSRSRSPSPGDNGTPRSGRAVAGGTVYDSEVRYPSYFGHYPGSKPGPYRHLGQLPGDQYQMAHFPTPSTTGHSTYRTPPNSATTTATGGQPTSSRRSRQHQQHSEYHQPSGALFDPDTSSDPPSGYLTTTNTRSARYPSTPRSTYRSQNPEYSDDDDDDDEPSESEPMTNRSSGGNYAPPNSANTRRLPLIGQTMSLGYGGTRSHNDPALTQPPLPQRRPRPMSDNFSSSQPPQSSVPPGQYNTSTTAIRYGHIPPSPSPRSPAELHMYSDSSYPSTIQNTTTQAPSGNYSTHSLPPVAAPYGPSGAPRQPPVYSQARIIHAQPGNVILSDSDTETDAAEIAERWAMV</sequence>
<reference evidence="2" key="1">
    <citation type="submission" date="2022-11" db="UniProtKB">
        <authorList>
            <consortium name="WormBaseParasite"/>
        </authorList>
    </citation>
    <scope>IDENTIFICATION</scope>
</reference>
<organism evidence="1 2">
    <name type="scientific">Panagrolaimus sp. PS1159</name>
    <dbReference type="NCBI Taxonomy" id="55785"/>
    <lineage>
        <taxon>Eukaryota</taxon>
        <taxon>Metazoa</taxon>
        <taxon>Ecdysozoa</taxon>
        <taxon>Nematoda</taxon>
        <taxon>Chromadorea</taxon>
        <taxon>Rhabditida</taxon>
        <taxon>Tylenchina</taxon>
        <taxon>Panagrolaimomorpha</taxon>
        <taxon>Panagrolaimoidea</taxon>
        <taxon>Panagrolaimidae</taxon>
        <taxon>Panagrolaimus</taxon>
    </lineage>
</organism>
<proteinExistence type="predicted"/>